<gene>
    <name evidence="2" type="ORF">FL622_07620</name>
</gene>
<dbReference type="Gene3D" id="2.60.120.260">
    <property type="entry name" value="Galactose-binding domain-like"/>
    <property type="match status" value="1"/>
</dbReference>
<dbReference type="OrthoDB" id="5402340at2"/>
<feature type="chain" id="PRO_5021809120" description="DUF1579 domain-containing protein" evidence="1">
    <location>
        <begin position="21"/>
        <end position="219"/>
    </location>
</feature>
<proteinExistence type="predicted"/>
<feature type="signal peptide" evidence="1">
    <location>
        <begin position="1"/>
        <end position="20"/>
    </location>
</feature>
<organism evidence="2 3">
    <name type="scientific">Trichloromonas acetexigens</name>
    <dbReference type="NCBI Taxonomy" id="38815"/>
    <lineage>
        <taxon>Bacteria</taxon>
        <taxon>Pseudomonadati</taxon>
        <taxon>Thermodesulfobacteriota</taxon>
        <taxon>Desulfuromonadia</taxon>
        <taxon>Desulfuromonadales</taxon>
        <taxon>Trichloromonadaceae</taxon>
        <taxon>Trichloromonas</taxon>
    </lineage>
</organism>
<evidence type="ECO:0000313" key="3">
    <source>
        <dbReference type="Proteomes" id="UP000317155"/>
    </source>
</evidence>
<dbReference type="RefSeq" id="WP_092057485.1">
    <property type="nucleotide sequence ID" value="NZ_FOJJ01000034.1"/>
</dbReference>
<sequence length="219" mass="24364">MRILRLVLMILLLCACRAEENTGTAETTRQEVRQPPAPPIVENFEGEPRLSLFPRVGAYRPEEDDATALAYWRTYLEHLEHTAGVVTLAEGGRAFGLRGVAKLDAFGFFSPLAVEPATRYRLRARGKHTLGEGARAGIGILEFDQFLWIAEQYPQSLAEKHQKGLQPGIEVTGEGDWQEHEAVFVTGPQTRMIHLVFYLEGAGNRAPALWDDIAVEQAP</sequence>
<protein>
    <recommendedName>
        <fullName evidence="4">DUF1579 domain-containing protein</fullName>
    </recommendedName>
</protein>
<dbReference type="PROSITE" id="PS51257">
    <property type="entry name" value="PROKAR_LIPOPROTEIN"/>
    <property type="match status" value="1"/>
</dbReference>
<accession>A0A550JGT5</accession>
<dbReference type="EMBL" id="VJVV01000004">
    <property type="protein sequence ID" value="TRO82437.1"/>
    <property type="molecule type" value="Genomic_DNA"/>
</dbReference>
<evidence type="ECO:0008006" key="4">
    <source>
        <dbReference type="Google" id="ProtNLM"/>
    </source>
</evidence>
<keyword evidence="1" id="KW-0732">Signal</keyword>
<keyword evidence="3" id="KW-1185">Reference proteome</keyword>
<evidence type="ECO:0000256" key="1">
    <source>
        <dbReference type="SAM" id="SignalP"/>
    </source>
</evidence>
<dbReference type="Proteomes" id="UP000317155">
    <property type="component" value="Unassembled WGS sequence"/>
</dbReference>
<dbReference type="AlphaFoldDB" id="A0A550JGT5"/>
<comment type="caution">
    <text evidence="2">The sequence shown here is derived from an EMBL/GenBank/DDBJ whole genome shotgun (WGS) entry which is preliminary data.</text>
</comment>
<name>A0A550JGT5_9BACT</name>
<evidence type="ECO:0000313" key="2">
    <source>
        <dbReference type="EMBL" id="TRO82437.1"/>
    </source>
</evidence>
<reference evidence="2 3" key="1">
    <citation type="submission" date="2019-07" db="EMBL/GenBank/DDBJ databases">
        <title>Insights of Desulfuromonas acetexigens electromicrobiology.</title>
        <authorList>
            <person name="Katuri K."/>
            <person name="Sapireddy V."/>
            <person name="Shaw D.R."/>
            <person name="Saikaly P."/>
        </authorList>
    </citation>
    <scope>NUCLEOTIDE SEQUENCE [LARGE SCALE GENOMIC DNA]</scope>
    <source>
        <strain evidence="2 3">2873</strain>
    </source>
</reference>